<dbReference type="EMBL" id="CAJPDT010000027">
    <property type="protein sequence ID" value="CAF9921087.1"/>
    <property type="molecule type" value="Genomic_DNA"/>
</dbReference>
<reference evidence="2" key="1">
    <citation type="submission" date="2021-03" db="EMBL/GenBank/DDBJ databases">
        <authorList>
            <person name="Tagirdzhanova G."/>
        </authorList>
    </citation>
    <scope>NUCLEOTIDE SEQUENCE</scope>
</reference>
<gene>
    <name evidence="2" type="ORF">IMSHALPRED_005077</name>
</gene>
<comment type="caution">
    <text evidence="2">The sequence shown here is derived from an EMBL/GenBank/DDBJ whole genome shotgun (WGS) entry which is preliminary data.</text>
</comment>
<keyword evidence="3" id="KW-1185">Reference proteome</keyword>
<proteinExistence type="predicted"/>
<dbReference type="Proteomes" id="UP000664534">
    <property type="component" value="Unassembled WGS sequence"/>
</dbReference>
<dbReference type="AlphaFoldDB" id="A0A8H3F9C5"/>
<protein>
    <recommendedName>
        <fullName evidence="1">DUF7923 domain-containing protein</fullName>
    </recommendedName>
</protein>
<dbReference type="OrthoDB" id="2270193at2759"/>
<dbReference type="PANTHER" id="PTHR37543">
    <property type="entry name" value="CCCH ZINC FINGER DNA BINDING PROTEIN (AFU_ORTHOLOGUE AFUA_5G12760)"/>
    <property type="match status" value="1"/>
</dbReference>
<name>A0A8H3F9C5_9LECA</name>
<feature type="domain" description="DUF7923" evidence="1">
    <location>
        <begin position="32"/>
        <end position="196"/>
    </location>
</feature>
<evidence type="ECO:0000313" key="2">
    <source>
        <dbReference type="EMBL" id="CAF9921087.1"/>
    </source>
</evidence>
<evidence type="ECO:0000259" key="1">
    <source>
        <dbReference type="Pfam" id="PF25540"/>
    </source>
</evidence>
<dbReference type="Pfam" id="PF25540">
    <property type="entry name" value="DUF7923"/>
    <property type="match status" value="1"/>
</dbReference>
<accession>A0A8H3F9C5</accession>
<evidence type="ECO:0000313" key="3">
    <source>
        <dbReference type="Proteomes" id="UP000664534"/>
    </source>
</evidence>
<dbReference type="InterPro" id="IPR057683">
    <property type="entry name" value="DUF7923"/>
</dbReference>
<organism evidence="2 3">
    <name type="scientific">Imshaugia aleurites</name>
    <dbReference type="NCBI Taxonomy" id="172621"/>
    <lineage>
        <taxon>Eukaryota</taxon>
        <taxon>Fungi</taxon>
        <taxon>Dikarya</taxon>
        <taxon>Ascomycota</taxon>
        <taxon>Pezizomycotina</taxon>
        <taxon>Lecanoromycetes</taxon>
        <taxon>OSLEUM clade</taxon>
        <taxon>Lecanoromycetidae</taxon>
        <taxon>Lecanorales</taxon>
        <taxon>Lecanorineae</taxon>
        <taxon>Parmeliaceae</taxon>
        <taxon>Imshaugia</taxon>
    </lineage>
</organism>
<sequence length="209" mass="23808">MAEKRVRFLTPDEKMSSLGKHSRIEERMEGDPNAFISVLINGNCFQFLDKYICNDRDGGIEAATVLTHAIGGWLHEWSFEVMPLMIRVSGNQEWLSDAYFDANVIPNRANFGWFLQGFHSVESLVEFVHTEDRISMPAYRGRSLVDILKVNLADPHCKLILFGSDIDDRVHRVVQDSDSVTEKLMVFENSRGAPSLTTRLPDLKGYRSQ</sequence>
<dbReference type="PANTHER" id="PTHR37543:SF1">
    <property type="entry name" value="CCCH ZINC FINGER DNA BINDING PROTEIN (AFU_ORTHOLOGUE AFUA_5G12760)"/>
    <property type="match status" value="1"/>
</dbReference>